<protein>
    <recommendedName>
        <fullName evidence="1">DNA2/NAM7 helicase helicase domain-containing protein</fullName>
    </recommendedName>
</protein>
<dbReference type="PANTHER" id="PTHR10887">
    <property type="entry name" value="DNA2/NAM7 HELICASE FAMILY"/>
    <property type="match status" value="1"/>
</dbReference>
<evidence type="ECO:0000313" key="3">
    <source>
        <dbReference type="Proteomes" id="UP001140094"/>
    </source>
</evidence>
<dbReference type="SUPFAM" id="SSF52540">
    <property type="entry name" value="P-loop containing nucleoside triphosphate hydrolases"/>
    <property type="match status" value="1"/>
</dbReference>
<dbReference type="PANTHER" id="PTHR10887:SF495">
    <property type="entry name" value="HELICASE SENATAXIN ISOFORM X1-RELATED"/>
    <property type="match status" value="1"/>
</dbReference>
<sequence>MEQKNAKLVADTTKLITREWEELNKLERALSLKSDRDLESQGYAILDLYVCDIRVKHEITKVILRLPGVSARLPKSMVRSGSLVSLSKPAGNRVYSAFLPSGGVVEDPMSGFVAKIRVNEVEVSLVGCTTIVQGAKYTIKLLTNDILYRRMFAALTKLSSHEIMQSYLHRILFDDAPPRFDGYSCSSYYNSKLNYIQKKTVDLAVTAVDIALIHGPPGTGKACTVVEIIQQLIARGKKLLVC</sequence>
<accession>A0A9W8HS54</accession>
<evidence type="ECO:0000313" key="2">
    <source>
        <dbReference type="EMBL" id="KAJ2800403.1"/>
    </source>
</evidence>
<feature type="non-terminal residue" evidence="2">
    <location>
        <position position="242"/>
    </location>
</feature>
<organism evidence="2 3">
    <name type="scientific">Coemansia guatemalensis</name>
    <dbReference type="NCBI Taxonomy" id="2761395"/>
    <lineage>
        <taxon>Eukaryota</taxon>
        <taxon>Fungi</taxon>
        <taxon>Fungi incertae sedis</taxon>
        <taxon>Zoopagomycota</taxon>
        <taxon>Kickxellomycotina</taxon>
        <taxon>Kickxellomycetes</taxon>
        <taxon>Kickxellales</taxon>
        <taxon>Kickxellaceae</taxon>
        <taxon>Coemansia</taxon>
    </lineage>
</organism>
<dbReference type="Pfam" id="PF13086">
    <property type="entry name" value="AAA_11"/>
    <property type="match status" value="1"/>
</dbReference>
<dbReference type="Gene3D" id="2.40.30.270">
    <property type="match status" value="1"/>
</dbReference>
<dbReference type="AlphaFoldDB" id="A0A9W8HS54"/>
<dbReference type="InterPro" id="IPR041677">
    <property type="entry name" value="DNA2/NAM7_AAA_11"/>
</dbReference>
<reference evidence="2" key="1">
    <citation type="submission" date="2022-07" db="EMBL/GenBank/DDBJ databases">
        <title>Phylogenomic reconstructions and comparative analyses of Kickxellomycotina fungi.</title>
        <authorList>
            <person name="Reynolds N.K."/>
            <person name="Stajich J.E."/>
            <person name="Barry K."/>
            <person name="Grigoriev I.V."/>
            <person name="Crous P."/>
            <person name="Smith M.E."/>
        </authorList>
    </citation>
    <scope>NUCLEOTIDE SEQUENCE</scope>
    <source>
        <strain evidence="2">NRRL 1565</strain>
    </source>
</reference>
<comment type="caution">
    <text evidence="2">The sequence shown here is derived from an EMBL/GenBank/DDBJ whole genome shotgun (WGS) entry which is preliminary data.</text>
</comment>
<feature type="domain" description="DNA2/NAM7 helicase helicase" evidence="1">
    <location>
        <begin position="192"/>
        <end position="242"/>
    </location>
</feature>
<dbReference type="Proteomes" id="UP001140094">
    <property type="component" value="Unassembled WGS sequence"/>
</dbReference>
<dbReference type="EMBL" id="JANBUO010000991">
    <property type="protein sequence ID" value="KAJ2800403.1"/>
    <property type="molecule type" value="Genomic_DNA"/>
</dbReference>
<dbReference type="InterPro" id="IPR027417">
    <property type="entry name" value="P-loop_NTPase"/>
</dbReference>
<gene>
    <name evidence="2" type="ORF">H4R20_004075</name>
</gene>
<dbReference type="OrthoDB" id="6513042at2759"/>
<proteinExistence type="predicted"/>
<dbReference type="GO" id="GO:0004386">
    <property type="term" value="F:helicase activity"/>
    <property type="evidence" value="ECO:0007669"/>
    <property type="project" value="InterPro"/>
</dbReference>
<evidence type="ECO:0000259" key="1">
    <source>
        <dbReference type="Pfam" id="PF13086"/>
    </source>
</evidence>
<name>A0A9W8HS54_9FUNG</name>
<dbReference type="InterPro" id="IPR045055">
    <property type="entry name" value="DNA2/NAM7-like"/>
</dbReference>
<keyword evidence="3" id="KW-1185">Reference proteome</keyword>
<dbReference type="Gene3D" id="3.40.50.300">
    <property type="entry name" value="P-loop containing nucleotide triphosphate hydrolases"/>
    <property type="match status" value="1"/>
</dbReference>